<proteinExistence type="predicted"/>
<dbReference type="Proteomes" id="UP000293671">
    <property type="component" value="Unassembled WGS sequence"/>
</dbReference>
<keyword evidence="1" id="KW-0732">Signal</keyword>
<reference evidence="2 3" key="1">
    <citation type="submission" date="2019-02" db="EMBL/GenBank/DDBJ databases">
        <title>Genomic Encyclopedia of Type Strains, Phase IV (KMG-IV): sequencing the most valuable type-strain genomes for metagenomic binning, comparative biology and taxonomic classification.</title>
        <authorList>
            <person name="Goeker M."/>
        </authorList>
    </citation>
    <scope>NUCLEOTIDE SEQUENCE [LARGE SCALE GENOMIC DNA]</scope>
    <source>
        <strain evidence="2 3">DSM 19570</strain>
    </source>
</reference>
<keyword evidence="3" id="KW-1185">Reference proteome</keyword>
<dbReference type="EMBL" id="SHKP01000004">
    <property type="protein sequence ID" value="RZU02224.1"/>
    <property type="molecule type" value="Genomic_DNA"/>
</dbReference>
<gene>
    <name evidence="2" type="ORF">EV670_0245</name>
</gene>
<protein>
    <submittedName>
        <fullName evidence="2">Uncharacterized protein</fullName>
    </submittedName>
</protein>
<evidence type="ECO:0000313" key="3">
    <source>
        <dbReference type="Proteomes" id="UP000293671"/>
    </source>
</evidence>
<evidence type="ECO:0000256" key="1">
    <source>
        <dbReference type="SAM" id="SignalP"/>
    </source>
</evidence>
<feature type="signal peptide" evidence="1">
    <location>
        <begin position="1"/>
        <end position="26"/>
    </location>
</feature>
<dbReference type="AlphaFoldDB" id="A0A4Q7VZD1"/>
<feature type="chain" id="PRO_5020348255" evidence="1">
    <location>
        <begin position="27"/>
        <end position="124"/>
    </location>
</feature>
<accession>A0A4Q7VZD1</accession>
<sequence length="124" mass="13858">MTHRRNPSLVGLVAAMLLLAAGPLMAHDYATVDRVLFVQSCLRENPGPQFEMIHKCSCVLDRLAEQLNYEDFVELSTDTNATSIGGERGAVLRDNEGVQKNVRRFRQMQADAKKACMIRPADPR</sequence>
<organism evidence="2 3">
    <name type="scientific">Rivibacter subsaxonicus</name>
    <dbReference type="NCBI Taxonomy" id="457575"/>
    <lineage>
        <taxon>Bacteria</taxon>
        <taxon>Pseudomonadati</taxon>
        <taxon>Pseudomonadota</taxon>
        <taxon>Betaproteobacteria</taxon>
        <taxon>Burkholderiales</taxon>
        <taxon>Rivibacter</taxon>
    </lineage>
</organism>
<name>A0A4Q7VZD1_9BURK</name>
<comment type="caution">
    <text evidence="2">The sequence shown here is derived from an EMBL/GenBank/DDBJ whole genome shotgun (WGS) entry which is preliminary data.</text>
</comment>
<dbReference type="RefSeq" id="WP_242616793.1">
    <property type="nucleotide sequence ID" value="NZ_SHKP01000004.1"/>
</dbReference>
<evidence type="ECO:0000313" key="2">
    <source>
        <dbReference type="EMBL" id="RZU02224.1"/>
    </source>
</evidence>